<keyword evidence="2" id="KW-0547">Nucleotide-binding</keyword>
<dbReference type="SUPFAM" id="SSF52540">
    <property type="entry name" value="P-loop containing nucleoside triphosphate hydrolases"/>
    <property type="match status" value="1"/>
</dbReference>
<name>A0ABT7VBA1_9ACTN</name>
<evidence type="ECO:0000256" key="1">
    <source>
        <dbReference type="ARBA" id="ARBA00022448"/>
    </source>
</evidence>
<dbReference type="Proteomes" id="UP001529421">
    <property type="component" value="Unassembled WGS sequence"/>
</dbReference>
<sequence>MSFASSESADVLIKASGLTKHYDGFSLQGVTFAVAEGEVVGFVGKNGAGKSTTIKALLGLIKLDGGAGSVLGHDSATLSHPEGARIKEQVGVVFDTISMPGHLKVSEVARVYECAFATWDQRAFQSYLGRFELPADKAVKDLSRGMGMKLSLACALSHGAQLLILDEATAGLDPMARDEVLDLLREFVAEPGRAVLMSSHITSDLDKIADRVVCIDAGRIVFDRYKDEICDQMGVARCRVADFEAIAASGIIPDHELVYLRHDYGIDVLVPDRFAFAENFPQVPCDRMTIDDYLALTLKGGVR</sequence>
<dbReference type="SMART" id="SM00382">
    <property type="entry name" value="AAA"/>
    <property type="match status" value="1"/>
</dbReference>
<evidence type="ECO:0000313" key="6">
    <source>
        <dbReference type="Proteomes" id="UP001529421"/>
    </source>
</evidence>
<organism evidence="5 6">
    <name type="scientific">Enorma phocaeensis</name>
    <dbReference type="NCBI Taxonomy" id="1871019"/>
    <lineage>
        <taxon>Bacteria</taxon>
        <taxon>Bacillati</taxon>
        <taxon>Actinomycetota</taxon>
        <taxon>Coriobacteriia</taxon>
        <taxon>Coriobacteriales</taxon>
        <taxon>Coriobacteriaceae</taxon>
        <taxon>Enorma</taxon>
    </lineage>
</organism>
<reference evidence="6" key="1">
    <citation type="submission" date="2023-06" db="EMBL/GenBank/DDBJ databases">
        <title>Identification and characterization of horizontal gene transfer across gut microbiota members of farm animals based on homology search.</title>
        <authorList>
            <person name="Zeman M."/>
            <person name="Kubasova T."/>
            <person name="Jahodarova E."/>
            <person name="Nykrynova M."/>
            <person name="Rychlik I."/>
        </authorList>
    </citation>
    <scope>NUCLEOTIDE SEQUENCE [LARGE SCALE GENOMIC DNA]</scope>
    <source>
        <strain evidence="6">154_Feed</strain>
    </source>
</reference>
<dbReference type="PROSITE" id="PS50893">
    <property type="entry name" value="ABC_TRANSPORTER_2"/>
    <property type="match status" value="1"/>
</dbReference>
<dbReference type="RefSeq" id="WP_289546038.1">
    <property type="nucleotide sequence ID" value="NZ_JAUDDZ010000020.1"/>
</dbReference>
<comment type="caution">
    <text evidence="5">The sequence shown here is derived from an EMBL/GenBank/DDBJ whole genome shotgun (WGS) entry which is preliminary data.</text>
</comment>
<protein>
    <submittedName>
        <fullName evidence="5">ABC transporter ATP-binding protein</fullName>
    </submittedName>
</protein>
<dbReference type="Pfam" id="PF00005">
    <property type="entry name" value="ABC_tran"/>
    <property type="match status" value="1"/>
</dbReference>
<feature type="domain" description="ABC transporter" evidence="4">
    <location>
        <begin position="6"/>
        <end position="242"/>
    </location>
</feature>
<dbReference type="Gene3D" id="3.40.50.300">
    <property type="entry name" value="P-loop containing nucleotide triphosphate hydrolases"/>
    <property type="match status" value="1"/>
</dbReference>
<gene>
    <name evidence="5" type="ORF">QUW28_09755</name>
</gene>
<dbReference type="InterPro" id="IPR027417">
    <property type="entry name" value="P-loop_NTPase"/>
</dbReference>
<proteinExistence type="predicted"/>
<evidence type="ECO:0000259" key="4">
    <source>
        <dbReference type="PROSITE" id="PS50893"/>
    </source>
</evidence>
<dbReference type="InterPro" id="IPR003593">
    <property type="entry name" value="AAA+_ATPase"/>
</dbReference>
<dbReference type="GO" id="GO:0005524">
    <property type="term" value="F:ATP binding"/>
    <property type="evidence" value="ECO:0007669"/>
    <property type="project" value="UniProtKB-KW"/>
</dbReference>
<accession>A0ABT7VBA1</accession>
<dbReference type="PANTHER" id="PTHR42939:SF3">
    <property type="entry name" value="ABC TRANSPORTER ATP-BINDING COMPONENT"/>
    <property type="match status" value="1"/>
</dbReference>
<evidence type="ECO:0000313" key="5">
    <source>
        <dbReference type="EMBL" id="MDM8275771.1"/>
    </source>
</evidence>
<evidence type="ECO:0000256" key="2">
    <source>
        <dbReference type="ARBA" id="ARBA00022741"/>
    </source>
</evidence>
<dbReference type="InterPro" id="IPR051782">
    <property type="entry name" value="ABC_Transporter_VariousFunc"/>
</dbReference>
<keyword evidence="1" id="KW-0813">Transport</keyword>
<dbReference type="EMBL" id="JAUDDZ010000020">
    <property type="protein sequence ID" value="MDM8275771.1"/>
    <property type="molecule type" value="Genomic_DNA"/>
</dbReference>
<keyword evidence="3 5" id="KW-0067">ATP-binding</keyword>
<evidence type="ECO:0000256" key="3">
    <source>
        <dbReference type="ARBA" id="ARBA00022840"/>
    </source>
</evidence>
<dbReference type="CDD" id="cd03230">
    <property type="entry name" value="ABC_DR_subfamily_A"/>
    <property type="match status" value="1"/>
</dbReference>
<dbReference type="InterPro" id="IPR003439">
    <property type="entry name" value="ABC_transporter-like_ATP-bd"/>
</dbReference>
<keyword evidence="6" id="KW-1185">Reference proteome</keyword>
<dbReference type="PANTHER" id="PTHR42939">
    <property type="entry name" value="ABC TRANSPORTER ATP-BINDING PROTEIN ALBC-RELATED"/>
    <property type="match status" value="1"/>
</dbReference>